<dbReference type="EC" id="5.3.1.13" evidence="9"/>
<dbReference type="CDD" id="cd05014">
    <property type="entry name" value="SIS_Kpsf"/>
    <property type="match status" value="1"/>
</dbReference>
<evidence type="ECO:0000256" key="2">
    <source>
        <dbReference type="ARBA" id="ARBA00022737"/>
    </source>
</evidence>
<dbReference type="FunFam" id="3.40.50.10490:FF:000011">
    <property type="entry name" value="Arabinose 5-phosphate isomerase"/>
    <property type="match status" value="1"/>
</dbReference>
<feature type="site" description="Catalytically relevant" evidence="5">
    <location>
        <position position="105"/>
    </location>
</feature>
<dbReference type="Gene3D" id="3.10.580.10">
    <property type="entry name" value="CBS-domain"/>
    <property type="match status" value="1"/>
</dbReference>
<keyword evidence="3 6" id="KW-0129">CBS domain</keyword>
<evidence type="ECO:0000256" key="4">
    <source>
        <dbReference type="PIRNR" id="PIRNR004692"/>
    </source>
</evidence>
<dbReference type="RefSeq" id="WP_184018511.1">
    <property type="nucleotide sequence ID" value="NZ_JACHFD010000009.1"/>
</dbReference>
<feature type="site" description="Catalytically relevant" evidence="5">
    <location>
        <position position="187"/>
    </location>
</feature>
<dbReference type="GO" id="GO:0097367">
    <property type="term" value="F:carbohydrate derivative binding"/>
    <property type="evidence" value="ECO:0007669"/>
    <property type="project" value="InterPro"/>
</dbReference>
<dbReference type="GO" id="GO:0005975">
    <property type="term" value="P:carbohydrate metabolic process"/>
    <property type="evidence" value="ECO:0007669"/>
    <property type="project" value="InterPro"/>
</dbReference>
<dbReference type="InterPro" id="IPR050986">
    <property type="entry name" value="GutQ/KpsF_isomerases"/>
</dbReference>
<evidence type="ECO:0000313" key="9">
    <source>
        <dbReference type="EMBL" id="MBB5351917.1"/>
    </source>
</evidence>
<dbReference type="NCBIfam" id="TIGR00393">
    <property type="entry name" value="kpsF"/>
    <property type="match status" value="1"/>
</dbReference>
<accession>A0A840V0N0</accession>
<dbReference type="SMART" id="SM00116">
    <property type="entry name" value="CBS"/>
    <property type="match status" value="2"/>
</dbReference>
<evidence type="ECO:0000256" key="1">
    <source>
        <dbReference type="ARBA" id="ARBA00008165"/>
    </source>
</evidence>
<reference evidence="9 10" key="1">
    <citation type="submission" date="2020-08" db="EMBL/GenBank/DDBJ databases">
        <title>Genomic Encyclopedia of Type Strains, Phase IV (KMG-IV): sequencing the most valuable type-strain genomes for metagenomic binning, comparative biology and taxonomic classification.</title>
        <authorList>
            <person name="Goeker M."/>
        </authorList>
    </citation>
    <scope>NUCLEOTIDE SEQUENCE [LARGE SCALE GENOMIC DNA]</scope>
    <source>
        <strain evidence="9 10">YC6886</strain>
    </source>
</reference>
<gene>
    <name evidence="9" type="ORF">HNR46_002156</name>
</gene>
<dbReference type="InterPro" id="IPR004800">
    <property type="entry name" value="KdsD/KpsF-type"/>
</dbReference>
<dbReference type="InterPro" id="IPR046348">
    <property type="entry name" value="SIS_dom_sf"/>
</dbReference>
<feature type="domain" description="CBS" evidence="7">
    <location>
        <begin position="271"/>
        <end position="323"/>
    </location>
</feature>
<dbReference type="PROSITE" id="PS51371">
    <property type="entry name" value="CBS"/>
    <property type="match status" value="1"/>
</dbReference>
<dbReference type="PANTHER" id="PTHR42745">
    <property type="match status" value="1"/>
</dbReference>
<dbReference type="PROSITE" id="PS51464">
    <property type="entry name" value="SIS"/>
    <property type="match status" value="1"/>
</dbReference>
<dbReference type="PANTHER" id="PTHR42745:SF1">
    <property type="entry name" value="ARABINOSE 5-PHOSPHATE ISOMERASE KDSD"/>
    <property type="match status" value="1"/>
</dbReference>
<feature type="site" description="Catalytically relevant" evidence="5">
    <location>
        <position position="146"/>
    </location>
</feature>
<keyword evidence="10" id="KW-1185">Reference proteome</keyword>
<sequence length="323" mass="33796">MDAIARGKQVIEVETHALIAMGQRLDATFNAAVDLLRRTVEARGKVVVVGIGKSGNIGHKIAATLNSTGSTAVVLNSQNALHGDLGLINDGDAVIALSYSGETTELLDLLPHLRRFDIGLIAMTGRPDSSLSEHADITLDTSVEREACPFNLAPTSSSTAMLVMGDALAMALLEVRGFTEEQFARFHPGGSLGRALLTKVADIMRAGSSLAQVSDQASVRDALTAMTIARSGACVVILPSGGLAGIFTHGDFARAYQQDANVGDRPVSDLMTRQPISVSAEALAAEAVHTIGSHRVDDVVVLDGSGRPVGLIDTQDLARLKIV</sequence>
<proteinExistence type="inferred from homology"/>
<dbReference type="InterPro" id="IPR046342">
    <property type="entry name" value="CBS_dom_sf"/>
</dbReference>
<dbReference type="Gene3D" id="3.40.50.10490">
    <property type="entry name" value="Glucose-6-phosphate isomerase like protein, domain 1"/>
    <property type="match status" value="1"/>
</dbReference>
<organism evidence="9 10">
    <name type="scientific">Haloferula luteola</name>
    <dbReference type="NCBI Taxonomy" id="595692"/>
    <lineage>
        <taxon>Bacteria</taxon>
        <taxon>Pseudomonadati</taxon>
        <taxon>Verrucomicrobiota</taxon>
        <taxon>Verrucomicrobiia</taxon>
        <taxon>Verrucomicrobiales</taxon>
        <taxon>Verrucomicrobiaceae</taxon>
        <taxon>Haloferula</taxon>
    </lineage>
</organism>
<evidence type="ECO:0000256" key="5">
    <source>
        <dbReference type="PIRSR" id="PIRSR004692-3"/>
    </source>
</evidence>
<dbReference type="InterPro" id="IPR035474">
    <property type="entry name" value="SIS_Kpsf"/>
</dbReference>
<feature type="domain" description="SIS" evidence="8">
    <location>
        <begin position="32"/>
        <end position="178"/>
    </location>
</feature>
<dbReference type="GO" id="GO:1901135">
    <property type="term" value="P:carbohydrate derivative metabolic process"/>
    <property type="evidence" value="ECO:0007669"/>
    <property type="project" value="InterPro"/>
</dbReference>
<evidence type="ECO:0000256" key="6">
    <source>
        <dbReference type="PROSITE-ProRule" id="PRU00703"/>
    </source>
</evidence>
<keyword evidence="9" id="KW-0413">Isomerase</keyword>
<comment type="similarity">
    <text evidence="1 4">Belongs to the SIS family. GutQ/KpsF subfamily.</text>
</comment>
<dbReference type="InterPro" id="IPR000644">
    <property type="entry name" value="CBS_dom"/>
</dbReference>
<evidence type="ECO:0000313" key="10">
    <source>
        <dbReference type="Proteomes" id="UP000557717"/>
    </source>
</evidence>
<name>A0A840V0N0_9BACT</name>
<dbReference type="SUPFAM" id="SSF54631">
    <property type="entry name" value="CBS-domain pair"/>
    <property type="match status" value="1"/>
</dbReference>
<dbReference type="Pfam" id="PF01380">
    <property type="entry name" value="SIS"/>
    <property type="match status" value="1"/>
</dbReference>
<dbReference type="SUPFAM" id="SSF53697">
    <property type="entry name" value="SIS domain"/>
    <property type="match status" value="1"/>
</dbReference>
<evidence type="ECO:0000259" key="7">
    <source>
        <dbReference type="PROSITE" id="PS51371"/>
    </source>
</evidence>
<feature type="site" description="Catalytically relevant" evidence="5">
    <location>
        <position position="53"/>
    </location>
</feature>
<protein>
    <submittedName>
        <fullName evidence="9">Arabinose-5-phosphate isomerase</fullName>
        <ecNumber evidence="9">5.3.1.13</ecNumber>
    </submittedName>
</protein>
<dbReference type="InterPro" id="IPR001347">
    <property type="entry name" value="SIS_dom"/>
</dbReference>
<dbReference type="Pfam" id="PF00571">
    <property type="entry name" value="CBS"/>
    <property type="match status" value="1"/>
</dbReference>
<dbReference type="Proteomes" id="UP000557717">
    <property type="component" value="Unassembled WGS sequence"/>
</dbReference>
<dbReference type="GO" id="GO:0019146">
    <property type="term" value="F:arabinose-5-phosphate isomerase activity"/>
    <property type="evidence" value="ECO:0007669"/>
    <property type="project" value="UniProtKB-EC"/>
</dbReference>
<evidence type="ECO:0000256" key="3">
    <source>
        <dbReference type="ARBA" id="ARBA00023122"/>
    </source>
</evidence>
<dbReference type="EMBL" id="JACHFD010000009">
    <property type="protein sequence ID" value="MBB5351917.1"/>
    <property type="molecule type" value="Genomic_DNA"/>
</dbReference>
<evidence type="ECO:0000259" key="8">
    <source>
        <dbReference type="PROSITE" id="PS51464"/>
    </source>
</evidence>
<comment type="caution">
    <text evidence="9">The sequence shown here is derived from an EMBL/GenBank/DDBJ whole genome shotgun (WGS) entry which is preliminary data.</text>
</comment>
<dbReference type="AlphaFoldDB" id="A0A840V0N0"/>
<dbReference type="PIRSF" id="PIRSF004692">
    <property type="entry name" value="KdsD_KpsF"/>
    <property type="match status" value="1"/>
</dbReference>
<keyword evidence="2" id="KW-0677">Repeat</keyword>